<dbReference type="EMBL" id="UINC01002839">
    <property type="protein sequence ID" value="SVA00806.1"/>
    <property type="molecule type" value="Genomic_DNA"/>
</dbReference>
<proteinExistence type="predicted"/>
<reference evidence="1" key="1">
    <citation type="submission" date="2018-05" db="EMBL/GenBank/DDBJ databases">
        <authorList>
            <person name="Lanie J.A."/>
            <person name="Ng W.-L."/>
            <person name="Kazmierczak K.M."/>
            <person name="Andrzejewski T.M."/>
            <person name="Davidsen T.M."/>
            <person name="Wayne K.J."/>
            <person name="Tettelin H."/>
            <person name="Glass J.I."/>
            <person name="Rusch D."/>
            <person name="Podicherti R."/>
            <person name="Tsui H.-C.T."/>
            <person name="Winkler M.E."/>
        </authorList>
    </citation>
    <scope>NUCLEOTIDE SEQUENCE</scope>
</reference>
<evidence type="ECO:0000313" key="1">
    <source>
        <dbReference type="EMBL" id="SVA00806.1"/>
    </source>
</evidence>
<organism evidence="1">
    <name type="scientific">marine metagenome</name>
    <dbReference type="NCBI Taxonomy" id="408172"/>
    <lineage>
        <taxon>unclassified sequences</taxon>
        <taxon>metagenomes</taxon>
        <taxon>ecological metagenomes</taxon>
    </lineage>
</organism>
<evidence type="ECO:0008006" key="2">
    <source>
        <dbReference type="Google" id="ProtNLM"/>
    </source>
</evidence>
<gene>
    <name evidence="1" type="ORF">METZ01_LOCUS53660</name>
</gene>
<protein>
    <recommendedName>
        <fullName evidence="2">Type IX secretion system membrane protein PorP/SprF</fullName>
    </recommendedName>
</protein>
<dbReference type="Pfam" id="PF11751">
    <property type="entry name" value="PorP_SprF"/>
    <property type="match status" value="1"/>
</dbReference>
<dbReference type="AlphaFoldDB" id="A0A381S9V4"/>
<dbReference type="NCBIfam" id="TIGR03519">
    <property type="entry name" value="T9SS_PorP_fam"/>
    <property type="match status" value="1"/>
</dbReference>
<sequence>MDFKKKILCFSLFCATFLSANAQEGLPIYSDYLTDNYYLLYPSMAGVSNCGKVRVTGRQQWFDHEKAPQLQTISVNTRIGDSRSAIGAIVFNDMNGYHSQAGAYLTYAHHILFSRSELDLDMLSFGISAGMIQYKLDETSFLAGGFDPIIAGVEQSATDFNIDFGFSYQYLEFYAHASIKNLLNNDGINFNEQGLSYNNLRTYLFSTGYLFSDASEEWNFEPSIMFAYKDATQETFLDTNFKVYKELDFGRIWAGLSYRRSFDGAEYSSEDALGNITTQAQKLEYITPLLGLEVNSFVFAYNYSYQSNSIVFDNGGYHQLTLGFNFGCRKERYDCNCPWIK</sequence>
<name>A0A381S9V4_9ZZZZ</name>
<accession>A0A381S9V4</accession>
<dbReference type="InterPro" id="IPR019861">
    <property type="entry name" value="PorP/SprF_Bacteroidetes"/>
</dbReference>